<comment type="similarity">
    <text evidence="1">Belongs to the sigma-70 factor family. ECF subfamily.</text>
</comment>
<feature type="domain" description="RNA polymerase sigma factor 70 region 4 type 2" evidence="6">
    <location>
        <begin position="112"/>
        <end position="161"/>
    </location>
</feature>
<feature type="domain" description="RNA polymerase sigma-70 region 2" evidence="5">
    <location>
        <begin position="20"/>
        <end position="87"/>
    </location>
</feature>
<evidence type="ECO:0000256" key="4">
    <source>
        <dbReference type="ARBA" id="ARBA00023163"/>
    </source>
</evidence>
<dbReference type="AlphaFoldDB" id="A0A9X3LC53"/>
<protein>
    <submittedName>
        <fullName evidence="7">RNA polymerase sigma factor</fullName>
    </submittedName>
</protein>
<dbReference type="Pfam" id="PF04542">
    <property type="entry name" value="Sigma70_r2"/>
    <property type="match status" value="1"/>
</dbReference>
<evidence type="ECO:0000256" key="2">
    <source>
        <dbReference type="ARBA" id="ARBA00023015"/>
    </source>
</evidence>
<dbReference type="GO" id="GO:0003677">
    <property type="term" value="F:DNA binding"/>
    <property type="evidence" value="ECO:0007669"/>
    <property type="project" value="InterPro"/>
</dbReference>
<keyword evidence="3" id="KW-0731">Sigma factor</keyword>
<sequence>MNDDILEGIRNGSRDAFKQFYDTYENYAIRTAKAITRNDEHAKDAVQETFIRVYRNISSYNSNLSFDAWFYRILVNECYRIITKEKKTPSVDTSTMEDNELLTEHSKENLSDLYSMIQNMADLYRIPILLKYIKGFSEKEIAIILNLNHNTVKSRLFNGRNLLKTQLEMIEMEGSQ</sequence>
<dbReference type="Pfam" id="PF08281">
    <property type="entry name" value="Sigma70_r4_2"/>
    <property type="match status" value="1"/>
</dbReference>
<evidence type="ECO:0000313" key="8">
    <source>
        <dbReference type="Proteomes" id="UP001152172"/>
    </source>
</evidence>
<reference evidence="7" key="1">
    <citation type="submission" date="2022-05" db="EMBL/GenBank/DDBJ databases">
        <authorList>
            <person name="Colautti A."/>
            <person name="Iacumin L."/>
        </authorList>
    </citation>
    <scope>NUCLEOTIDE SEQUENCE</scope>
    <source>
        <strain evidence="7">DSM 30747</strain>
    </source>
</reference>
<dbReference type="RefSeq" id="WP_269923092.1">
    <property type="nucleotide sequence ID" value="NZ_JAMKBI010000015.1"/>
</dbReference>
<evidence type="ECO:0000259" key="6">
    <source>
        <dbReference type="Pfam" id="PF08281"/>
    </source>
</evidence>
<evidence type="ECO:0000259" key="5">
    <source>
        <dbReference type="Pfam" id="PF04542"/>
    </source>
</evidence>
<keyword evidence="2" id="KW-0805">Transcription regulation</keyword>
<comment type="caution">
    <text evidence="7">The sequence shown here is derived from an EMBL/GenBank/DDBJ whole genome shotgun (WGS) entry which is preliminary data.</text>
</comment>
<dbReference type="PANTHER" id="PTHR43133">
    <property type="entry name" value="RNA POLYMERASE ECF-TYPE SIGMA FACTO"/>
    <property type="match status" value="1"/>
</dbReference>
<dbReference type="InterPro" id="IPR013324">
    <property type="entry name" value="RNA_pol_sigma_r3/r4-like"/>
</dbReference>
<evidence type="ECO:0000313" key="7">
    <source>
        <dbReference type="EMBL" id="MCZ8535077.1"/>
    </source>
</evidence>
<dbReference type="EMBL" id="JAMKBI010000015">
    <property type="protein sequence ID" value="MCZ8535077.1"/>
    <property type="molecule type" value="Genomic_DNA"/>
</dbReference>
<dbReference type="SUPFAM" id="SSF88946">
    <property type="entry name" value="Sigma2 domain of RNA polymerase sigma factors"/>
    <property type="match status" value="1"/>
</dbReference>
<dbReference type="InterPro" id="IPR036388">
    <property type="entry name" value="WH-like_DNA-bd_sf"/>
</dbReference>
<dbReference type="GO" id="GO:0006352">
    <property type="term" value="P:DNA-templated transcription initiation"/>
    <property type="evidence" value="ECO:0007669"/>
    <property type="project" value="InterPro"/>
</dbReference>
<dbReference type="Gene3D" id="1.10.1740.10">
    <property type="match status" value="1"/>
</dbReference>
<dbReference type="InterPro" id="IPR013249">
    <property type="entry name" value="RNA_pol_sigma70_r4_t2"/>
</dbReference>
<organism evidence="7 8">
    <name type="scientific">Psychrobacillus psychrodurans</name>
    <dbReference type="NCBI Taxonomy" id="126157"/>
    <lineage>
        <taxon>Bacteria</taxon>
        <taxon>Bacillati</taxon>
        <taxon>Bacillota</taxon>
        <taxon>Bacilli</taxon>
        <taxon>Bacillales</taxon>
        <taxon>Bacillaceae</taxon>
        <taxon>Psychrobacillus</taxon>
    </lineage>
</organism>
<dbReference type="InterPro" id="IPR007627">
    <property type="entry name" value="RNA_pol_sigma70_r2"/>
</dbReference>
<evidence type="ECO:0000256" key="1">
    <source>
        <dbReference type="ARBA" id="ARBA00010641"/>
    </source>
</evidence>
<gene>
    <name evidence="7" type="ORF">M9R61_17360</name>
</gene>
<dbReference type="GO" id="GO:0016987">
    <property type="term" value="F:sigma factor activity"/>
    <property type="evidence" value="ECO:0007669"/>
    <property type="project" value="UniProtKB-KW"/>
</dbReference>
<dbReference type="Proteomes" id="UP001152172">
    <property type="component" value="Unassembled WGS sequence"/>
</dbReference>
<dbReference type="InterPro" id="IPR039425">
    <property type="entry name" value="RNA_pol_sigma-70-like"/>
</dbReference>
<dbReference type="NCBIfam" id="TIGR02937">
    <property type="entry name" value="sigma70-ECF"/>
    <property type="match status" value="1"/>
</dbReference>
<dbReference type="InterPro" id="IPR013325">
    <property type="entry name" value="RNA_pol_sigma_r2"/>
</dbReference>
<dbReference type="SUPFAM" id="SSF88659">
    <property type="entry name" value="Sigma3 and sigma4 domains of RNA polymerase sigma factors"/>
    <property type="match status" value="1"/>
</dbReference>
<proteinExistence type="inferred from homology"/>
<dbReference type="InterPro" id="IPR014284">
    <property type="entry name" value="RNA_pol_sigma-70_dom"/>
</dbReference>
<name>A0A9X3LC53_9BACI</name>
<dbReference type="PANTHER" id="PTHR43133:SF51">
    <property type="entry name" value="RNA POLYMERASE SIGMA FACTOR"/>
    <property type="match status" value="1"/>
</dbReference>
<dbReference type="Gene3D" id="1.10.10.10">
    <property type="entry name" value="Winged helix-like DNA-binding domain superfamily/Winged helix DNA-binding domain"/>
    <property type="match status" value="1"/>
</dbReference>
<evidence type="ECO:0000256" key="3">
    <source>
        <dbReference type="ARBA" id="ARBA00023082"/>
    </source>
</evidence>
<keyword evidence="4" id="KW-0804">Transcription</keyword>
<keyword evidence="8" id="KW-1185">Reference proteome</keyword>
<accession>A0A9X3LC53</accession>